<reference evidence="9 11" key="1">
    <citation type="submission" date="2009-09" db="EMBL/GenBank/DDBJ databases">
        <authorList>
            <person name="Qin X."/>
            <person name="Bachman B."/>
            <person name="Battles P."/>
            <person name="Bell A."/>
            <person name="Bess C."/>
            <person name="Bickham C."/>
            <person name="Chaboub L."/>
            <person name="Chen D."/>
            <person name="Coyle M."/>
            <person name="Deiros D.R."/>
            <person name="Dinh H."/>
            <person name="Forbes L."/>
            <person name="Fowler G."/>
            <person name="Francisco L."/>
            <person name="Fu Q."/>
            <person name="Gubbala S."/>
            <person name="Hale W."/>
            <person name="Han Y."/>
            <person name="Hemphill L."/>
            <person name="Highlander S.K."/>
            <person name="Hirani K."/>
            <person name="Hogues M."/>
            <person name="Jackson L."/>
            <person name="Jakkamsetti A."/>
            <person name="Javaid M."/>
            <person name="Jiang H."/>
            <person name="Korchina V."/>
            <person name="Kovar C."/>
            <person name="Lara F."/>
            <person name="Lee S."/>
            <person name="Mata R."/>
            <person name="Mathew T."/>
            <person name="Moen C."/>
            <person name="Morales K."/>
            <person name="Munidasa M."/>
            <person name="Nazareth L."/>
            <person name="Ngo R."/>
            <person name="Nguyen L."/>
            <person name="Okwuonu G."/>
            <person name="Ongeri F."/>
            <person name="Patil S."/>
            <person name="Petrosino J."/>
            <person name="Pham C."/>
            <person name="Pham P."/>
            <person name="Pu L.-L."/>
            <person name="Puazo M."/>
            <person name="Raj R."/>
            <person name="Reid J."/>
            <person name="Rouhana J."/>
            <person name="Saada N."/>
            <person name="Shang Y."/>
            <person name="Simmons D."/>
            <person name="Thornton R."/>
            <person name="Warren J."/>
            <person name="Weissenberger G."/>
            <person name="Zhang J."/>
            <person name="Zhang L."/>
            <person name="Zhou C."/>
            <person name="Zhu D."/>
            <person name="Muzny D."/>
            <person name="Worley K."/>
            <person name="Gibbs R."/>
        </authorList>
    </citation>
    <scope>NUCLEOTIDE SEQUENCE [LARGE SCALE GENOMIC DNA]</scope>
    <source>
        <strain evidence="9 11">DSM 16041</strain>
    </source>
</reference>
<dbReference type="PATRIC" id="fig|525309.8.peg.1954"/>
<dbReference type="SUPFAM" id="SSF103481">
    <property type="entry name" value="Multidrug resistance efflux transporter EmrE"/>
    <property type="match status" value="2"/>
</dbReference>
<name>C8P5V3_9LACO</name>
<dbReference type="STRING" id="525309.HMPREF0494_0697"/>
<evidence type="ECO:0000256" key="6">
    <source>
        <dbReference type="ARBA" id="ARBA00022989"/>
    </source>
</evidence>
<feature type="transmembrane region" description="Helical" evidence="8">
    <location>
        <begin position="165"/>
        <end position="182"/>
    </location>
</feature>
<dbReference type="GO" id="GO:0015144">
    <property type="term" value="F:carbohydrate transmembrane transporter activity"/>
    <property type="evidence" value="ECO:0007669"/>
    <property type="project" value="InterPro"/>
</dbReference>
<gene>
    <name evidence="9" type="primary">glcU</name>
    <name evidence="10" type="ORF">FC31_GL001887</name>
    <name evidence="9" type="ORF">HMPREF0494_0697</name>
</gene>
<proteinExistence type="inferred from homology"/>
<keyword evidence="6 8" id="KW-1133">Transmembrane helix</keyword>
<feature type="transmembrane region" description="Helical" evidence="8">
    <location>
        <begin position="105"/>
        <end position="127"/>
    </location>
</feature>
<dbReference type="InterPro" id="IPR010651">
    <property type="entry name" value="Sugar_transport"/>
</dbReference>
<comment type="caution">
    <text evidence="9">The sequence shown here is derived from an EMBL/GenBank/DDBJ whole genome shotgun (WGS) entry which is preliminary data.</text>
</comment>
<protein>
    <submittedName>
        <fullName evidence="9 10">Glucose uptake protein</fullName>
    </submittedName>
</protein>
<dbReference type="CDD" id="cd23110">
    <property type="entry name" value="GRP"/>
    <property type="match status" value="1"/>
</dbReference>
<evidence type="ECO:0000256" key="5">
    <source>
        <dbReference type="ARBA" id="ARBA00022692"/>
    </source>
</evidence>
<evidence type="ECO:0000256" key="7">
    <source>
        <dbReference type="ARBA" id="ARBA00023136"/>
    </source>
</evidence>
<evidence type="ECO:0000313" key="11">
    <source>
        <dbReference type="Proteomes" id="UP000003675"/>
    </source>
</evidence>
<dbReference type="InterPro" id="IPR037185">
    <property type="entry name" value="EmrE-like"/>
</dbReference>
<comment type="subcellular location">
    <subcellularLocation>
        <location evidence="1">Cell membrane</location>
        <topology evidence="1">Multi-pass membrane protein</topology>
    </subcellularLocation>
</comment>
<dbReference type="GO" id="GO:0005886">
    <property type="term" value="C:plasma membrane"/>
    <property type="evidence" value="ECO:0007669"/>
    <property type="project" value="UniProtKB-SubCell"/>
</dbReference>
<keyword evidence="7 8" id="KW-0472">Membrane</keyword>
<keyword evidence="3" id="KW-0813">Transport</keyword>
<dbReference type="Pfam" id="PF06800">
    <property type="entry name" value="Sugar_transport"/>
    <property type="match status" value="1"/>
</dbReference>
<dbReference type="Proteomes" id="UP000051883">
    <property type="component" value="Unassembled WGS sequence"/>
</dbReference>
<evidence type="ECO:0000256" key="4">
    <source>
        <dbReference type="ARBA" id="ARBA00022597"/>
    </source>
</evidence>
<feature type="transmembrane region" description="Helical" evidence="8">
    <location>
        <begin position="282"/>
        <end position="299"/>
    </location>
</feature>
<evidence type="ECO:0000256" key="1">
    <source>
        <dbReference type="ARBA" id="ARBA00004651"/>
    </source>
</evidence>
<feature type="transmembrane region" description="Helical" evidence="8">
    <location>
        <begin position="133"/>
        <end position="153"/>
    </location>
</feature>
<evidence type="ECO:0000256" key="8">
    <source>
        <dbReference type="SAM" id="Phobius"/>
    </source>
</evidence>
<dbReference type="PANTHER" id="PTHR16119">
    <property type="entry name" value="TRANSMEMBRANE PROTEIN 144"/>
    <property type="match status" value="1"/>
</dbReference>
<evidence type="ECO:0000313" key="10">
    <source>
        <dbReference type="EMBL" id="KRK60274.1"/>
    </source>
</evidence>
<evidence type="ECO:0000256" key="2">
    <source>
        <dbReference type="ARBA" id="ARBA00006117"/>
    </source>
</evidence>
<keyword evidence="4" id="KW-0762">Sugar transport</keyword>
<dbReference type="eggNOG" id="COG4975">
    <property type="taxonomic scope" value="Bacteria"/>
</dbReference>
<feature type="transmembrane region" description="Helical" evidence="8">
    <location>
        <begin position="194"/>
        <end position="211"/>
    </location>
</feature>
<evidence type="ECO:0000313" key="9">
    <source>
        <dbReference type="EMBL" id="EEW54039.1"/>
    </source>
</evidence>
<feature type="transmembrane region" description="Helical" evidence="8">
    <location>
        <begin position="223"/>
        <end position="243"/>
    </location>
</feature>
<feature type="transmembrane region" description="Helical" evidence="8">
    <location>
        <begin position="48"/>
        <end position="66"/>
    </location>
</feature>
<comment type="similarity">
    <text evidence="2">Belongs to the GRP transporter (TC 2.A.7.5) family.</text>
</comment>
<feature type="transmembrane region" description="Helical" evidence="8">
    <location>
        <begin position="20"/>
        <end position="41"/>
    </location>
</feature>
<dbReference type="EMBL" id="AZDK01000006">
    <property type="protein sequence ID" value="KRK60274.1"/>
    <property type="molecule type" value="Genomic_DNA"/>
</dbReference>
<feature type="transmembrane region" description="Helical" evidence="8">
    <location>
        <begin position="72"/>
        <end position="93"/>
    </location>
</feature>
<organism evidence="9 11">
    <name type="scientific">Limosilactobacillus antri DSM 16041</name>
    <dbReference type="NCBI Taxonomy" id="525309"/>
    <lineage>
        <taxon>Bacteria</taxon>
        <taxon>Bacillati</taxon>
        <taxon>Bacillota</taxon>
        <taxon>Bacilli</taxon>
        <taxon>Lactobacillales</taxon>
        <taxon>Lactobacillaceae</taxon>
        <taxon>Limosilactobacillus</taxon>
    </lineage>
</organism>
<reference evidence="10 12" key="2">
    <citation type="journal article" date="2015" name="Genome Announc.">
        <title>Expanding the biotechnology potential of lactobacilli through comparative genomics of 213 strains and associated genera.</title>
        <authorList>
            <person name="Sun Z."/>
            <person name="Harris H.M."/>
            <person name="McCann A."/>
            <person name="Guo C."/>
            <person name="Argimon S."/>
            <person name="Zhang W."/>
            <person name="Yang X."/>
            <person name="Jeffery I.B."/>
            <person name="Cooney J.C."/>
            <person name="Kagawa T.F."/>
            <person name="Liu W."/>
            <person name="Song Y."/>
            <person name="Salvetti E."/>
            <person name="Wrobel A."/>
            <person name="Rasinkangas P."/>
            <person name="Parkhill J."/>
            <person name="Rea M.C."/>
            <person name="O'Sullivan O."/>
            <person name="Ritari J."/>
            <person name="Douillard F.P."/>
            <person name="Paul Ross R."/>
            <person name="Yang R."/>
            <person name="Briner A.E."/>
            <person name="Felis G.E."/>
            <person name="de Vos W.M."/>
            <person name="Barrangou R."/>
            <person name="Klaenhammer T.R."/>
            <person name="Caufield P.W."/>
            <person name="Cui Y."/>
            <person name="Zhang H."/>
            <person name="O'Toole P.W."/>
        </authorList>
    </citation>
    <scope>NUCLEOTIDE SEQUENCE [LARGE SCALE GENOMIC DNA]</scope>
    <source>
        <strain evidence="10 12">DSM 16041</strain>
    </source>
</reference>
<dbReference type="Proteomes" id="UP000003675">
    <property type="component" value="Unassembled WGS sequence"/>
</dbReference>
<dbReference type="PANTHER" id="PTHR16119:SF17">
    <property type="entry name" value="TRANSMEMBRANE PROTEIN 144"/>
    <property type="match status" value="1"/>
</dbReference>
<dbReference type="HOGENOM" id="CLU_076024_0_0_9"/>
<keyword evidence="12" id="KW-1185">Reference proteome</keyword>
<sequence length="300" mass="31821">MQSPLFAEKGTEANMSVMDILIALVPALGLGFQVICMQLIGGKYTNKVMGMAIVTLLVGIGVYLVKQPVLTPVLWLGAALSGIGFCIGIILQVKSFSLVGVSMTMPISVGEQLVGTALVGALCFHEWTTVSQWLLGGGALILIVIGIAMTAYQERRDQGSNVKKGMLYLLVSSLGFVAYASFPTAFHLGGWDMVFPQAVAIFVAMIILCSFEKQPQLFAAKTWQNMATGVCFAIANLGIIFSNEINGVAVGYTMSQLNVIISTLGGLWILHEAKTPKEVKMIIAGVILVVAGGIMIGVTK</sequence>
<evidence type="ECO:0000313" key="12">
    <source>
        <dbReference type="Proteomes" id="UP000051883"/>
    </source>
</evidence>
<dbReference type="EMBL" id="ACLL01000018">
    <property type="protein sequence ID" value="EEW54039.1"/>
    <property type="molecule type" value="Genomic_DNA"/>
</dbReference>
<feature type="transmembrane region" description="Helical" evidence="8">
    <location>
        <begin position="249"/>
        <end position="270"/>
    </location>
</feature>
<evidence type="ECO:0000256" key="3">
    <source>
        <dbReference type="ARBA" id="ARBA00022448"/>
    </source>
</evidence>
<dbReference type="AlphaFoldDB" id="C8P5V3"/>
<accession>C8P5V3</accession>
<keyword evidence="5 8" id="KW-0812">Transmembrane</keyword>